<dbReference type="EMBL" id="BTGU01000010">
    <property type="protein sequence ID" value="GMN39789.1"/>
    <property type="molecule type" value="Genomic_DNA"/>
</dbReference>
<dbReference type="AlphaFoldDB" id="A0AA88DHA8"/>
<evidence type="ECO:0000313" key="1">
    <source>
        <dbReference type="EMBL" id="GMN39789.1"/>
    </source>
</evidence>
<accession>A0AA88DHA8</accession>
<comment type="caution">
    <text evidence="1">The sequence shown here is derived from an EMBL/GenBank/DDBJ whole genome shotgun (WGS) entry which is preliminary data.</text>
</comment>
<reference evidence="1" key="1">
    <citation type="submission" date="2023-07" db="EMBL/GenBank/DDBJ databases">
        <title>draft genome sequence of fig (Ficus carica).</title>
        <authorList>
            <person name="Takahashi T."/>
            <person name="Nishimura K."/>
        </authorList>
    </citation>
    <scope>NUCLEOTIDE SEQUENCE</scope>
</reference>
<name>A0AA88DHA8_FICCA</name>
<keyword evidence="2" id="KW-1185">Reference proteome</keyword>
<protein>
    <recommendedName>
        <fullName evidence="3">DUF1997 family protein</fullName>
    </recommendedName>
</protein>
<evidence type="ECO:0008006" key="3">
    <source>
        <dbReference type="Google" id="ProtNLM"/>
    </source>
</evidence>
<dbReference type="InterPro" id="IPR018971">
    <property type="entry name" value="DUF1997"/>
</dbReference>
<dbReference type="Proteomes" id="UP001187192">
    <property type="component" value="Unassembled WGS sequence"/>
</dbReference>
<gene>
    <name evidence="1" type="ORF">TIFTF001_009026</name>
</gene>
<dbReference type="PANTHER" id="PTHR34131:SF2">
    <property type="entry name" value="FAMILY PROTEIN, PUTATIVE (DUF1997)-RELATED"/>
    <property type="match status" value="1"/>
</dbReference>
<sequence>MILTTKWHGRASFAFSALPVLQPRRKFGVIKVANAIQSESNTKRANLSAAKRERVQLPNYGNEFGSEKFHIGEFLRNQSAIEALLNTNALRSFQSLGTNTYRCTLQRVQLLSFEAAPVLDLRVTPTNEDCTVEMLSCKVNFYPVVRIVERLRAMKSFIGENKAAAEFEGSEIVEQQNSHFSAFMRNHMTWDTNDSESILEVDVMLNLTLEIYTRPFTMMPVSAVERPGNLMLQALLDRLVPLLLQQILQDYGKWVHQQQLDPVP</sequence>
<evidence type="ECO:0000313" key="2">
    <source>
        <dbReference type="Proteomes" id="UP001187192"/>
    </source>
</evidence>
<proteinExistence type="predicted"/>
<dbReference type="PANTHER" id="PTHR34131">
    <property type="entry name" value="(RAP ANNOTATION RELEASE2) GALACTOSE-BINDING LIKE DOMAIN CONTAINING PROTEIN"/>
    <property type="match status" value="1"/>
</dbReference>
<dbReference type="Pfam" id="PF09366">
    <property type="entry name" value="DUF1997"/>
    <property type="match status" value="1"/>
</dbReference>
<organism evidence="1 2">
    <name type="scientific">Ficus carica</name>
    <name type="common">Common fig</name>
    <dbReference type="NCBI Taxonomy" id="3494"/>
    <lineage>
        <taxon>Eukaryota</taxon>
        <taxon>Viridiplantae</taxon>
        <taxon>Streptophyta</taxon>
        <taxon>Embryophyta</taxon>
        <taxon>Tracheophyta</taxon>
        <taxon>Spermatophyta</taxon>
        <taxon>Magnoliopsida</taxon>
        <taxon>eudicotyledons</taxon>
        <taxon>Gunneridae</taxon>
        <taxon>Pentapetalae</taxon>
        <taxon>rosids</taxon>
        <taxon>fabids</taxon>
        <taxon>Rosales</taxon>
        <taxon>Moraceae</taxon>
        <taxon>Ficeae</taxon>
        <taxon>Ficus</taxon>
    </lineage>
</organism>